<comment type="similarity">
    <text evidence="1">Belongs to the FGGY kinase family.</text>
</comment>
<dbReference type="Pfam" id="PF02782">
    <property type="entry name" value="FGGY_C"/>
    <property type="match status" value="1"/>
</dbReference>
<dbReference type="CDD" id="cd07782">
    <property type="entry name" value="ASKHA_NBD_FGGY_D-RBK"/>
    <property type="match status" value="1"/>
</dbReference>
<dbReference type="SUPFAM" id="SSF53067">
    <property type="entry name" value="Actin-like ATPase domain"/>
    <property type="match status" value="2"/>
</dbReference>
<protein>
    <submittedName>
        <fullName evidence="6">Pentulose kinase</fullName>
    </submittedName>
</protein>
<dbReference type="Proteomes" id="UP000053611">
    <property type="component" value="Unassembled WGS sequence"/>
</dbReference>
<keyword evidence="2" id="KW-0808">Transferase</keyword>
<evidence type="ECO:0000256" key="2">
    <source>
        <dbReference type="ARBA" id="ARBA00022679"/>
    </source>
</evidence>
<dbReference type="NCBIfam" id="TIGR01315">
    <property type="entry name" value="5C_CHO_kinase"/>
    <property type="match status" value="1"/>
</dbReference>
<dbReference type="RefSeq" id="XP_018279788.1">
    <property type="nucleotide sequence ID" value="XM_018425303.1"/>
</dbReference>
<dbReference type="InterPro" id="IPR018485">
    <property type="entry name" value="FGGY_C"/>
</dbReference>
<dbReference type="PANTHER" id="PTHR43435">
    <property type="entry name" value="RIBULOKINASE"/>
    <property type="match status" value="1"/>
</dbReference>
<dbReference type="AlphaFoldDB" id="A0A0J0XQE3"/>
<evidence type="ECO:0000259" key="5">
    <source>
        <dbReference type="Pfam" id="PF02782"/>
    </source>
</evidence>
<dbReference type="GO" id="GO:0019150">
    <property type="term" value="F:D-ribulokinase activity"/>
    <property type="evidence" value="ECO:0007669"/>
    <property type="project" value="TreeGrafter"/>
</dbReference>
<proteinExistence type="inferred from homology"/>
<evidence type="ECO:0000256" key="1">
    <source>
        <dbReference type="ARBA" id="ARBA00009156"/>
    </source>
</evidence>
<name>A0A0J0XQE3_9TREE</name>
<evidence type="ECO:0000313" key="7">
    <source>
        <dbReference type="Proteomes" id="UP000053611"/>
    </source>
</evidence>
<dbReference type="GeneID" id="28985906"/>
<dbReference type="InterPro" id="IPR006003">
    <property type="entry name" value="FGGY_RbtK-like"/>
</dbReference>
<accession>A0A0J0XQE3</accession>
<keyword evidence="7" id="KW-1185">Reference proteome</keyword>
<gene>
    <name evidence="6" type="ORF">CC85DRAFT_301498</name>
</gene>
<dbReference type="Pfam" id="PF00370">
    <property type="entry name" value="FGGY_N"/>
    <property type="match status" value="1"/>
</dbReference>
<dbReference type="InterPro" id="IPR043129">
    <property type="entry name" value="ATPase_NBD"/>
</dbReference>
<dbReference type="PANTHER" id="PTHR43435:SF4">
    <property type="entry name" value="FGGY CARBOHYDRATE KINASE DOMAIN-CONTAINING PROTEIN"/>
    <property type="match status" value="1"/>
</dbReference>
<dbReference type="Gene3D" id="3.30.420.40">
    <property type="match status" value="1"/>
</dbReference>
<dbReference type="GO" id="GO:0019321">
    <property type="term" value="P:pentose metabolic process"/>
    <property type="evidence" value="ECO:0007669"/>
    <property type="project" value="TreeGrafter"/>
</dbReference>
<keyword evidence="3 6" id="KW-0418">Kinase</keyword>
<feature type="domain" description="Carbohydrate kinase FGGY N-terminal" evidence="4">
    <location>
        <begin position="3"/>
        <end position="95"/>
    </location>
</feature>
<dbReference type="GO" id="GO:0005737">
    <property type="term" value="C:cytoplasm"/>
    <property type="evidence" value="ECO:0007669"/>
    <property type="project" value="TreeGrafter"/>
</dbReference>
<dbReference type="Gene3D" id="1.20.58.2240">
    <property type="match status" value="1"/>
</dbReference>
<organism evidence="6 7">
    <name type="scientific">Cutaneotrichosporon oleaginosum</name>
    <dbReference type="NCBI Taxonomy" id="879819"/>
    <lineage>
        <taxon>Eukaryota</taxon>
        <taxon>Fungi</taxon>
        <taxon>Dikarya</taxon>
        <taxon>Basidiomycota</taxon>
        <taxon>Agaricomycotina</taxon>
        <taxon>Tremellomycetes</taxon>
        <taxon>Trichosporonales</taxon>
        <taxon>Trichosporonaceae</taxon>
        <taxon>Cutaneotrichosporon</taxon>
    </lineage>
</organism>
<dbReference type="EMBL" id="KQ087196">
    <property type="protein sequence ID" value="KLT43297.1"/>
    <property type="molecule type" value="Genomic_DNA"/>
</dbReference>
<dbReference type="STRING" id="879819.A0A0J0XQE3"/>
<evidence type="ECO:0000259" key="4">
    <source>
        <dbReference type="Pfam" id="PF00370"/>
    </source>
</evidence>
<dbReference type="InterPro" id="IPR018484">
    <property type="entry name" value="FGGY_N"/>
</dbReference>
<reference evidence="6 7" key="1">
    <citation type="submission" date="2015-03" db="EMBL/GenBank/DDBJ databases">
        <title>Genomics and transcriptomics of the oil-accumulating basidiomycete yeast T. oleaginosus allow insights into substrate utilization and the diverse evolutionary trajectories of mating systems in fungi.</title>
        <authorList>
            <consortium name="DOE Joint Genome Institute"/>
            <person name="Kourist R."/>
            <person name="Kracht O."/>
            <person name="Bracharz F."/>
            <person name="Lipzen A."/>
            <person name="Nolan M."/>
            <person name="Ohm R."/>
            <person name="Grigoriev I."/>
            <person name="Sun S."/>
            <person name="Heitman J."/>
            <person name="Bruck T."/>
            <person name="Nowrousian M."/>
        </authorList>
    </citation>
    <scope>NUCLEOTIDE SEQUENCE [LARGE SCALE GENOMIC DNA]</scope>
    <source>
        <strain evidence="6 7">IBC0246</strain>
    </source>
</reference>
<dbReference type="OrthoDB" id="203824at2759"/>
<evidence type="ECO:0000313" key="6">
    <source>
        <dbReference type="EMBL" id="KLT43297.1"/>
    </source>
</evidence>
<sequence>MEYFIGFDVGTGSGRACLVDRNGKLLADHSAETQTHRSPSDHRIFEQSTEDIWGALAQCSKRVLADSGVSPKQIKGVGFDATCSLAVTDRNGRPVSVSRTKGENEDDANLGGEGEWNVILWADHRAEEEADAINATGEGVLNFVGGTMSLEMEAPKTLWLKKHMDAGKFKQCMFFDLPDYLTYRATGSLARSNCSLACKYSYVPPGTTMEHASDGTTEVSEYGWSKRFFDKIGLEDITARDFEQVGGIPGKNGLVLSAGQPVGNGLSQEAAAQLGLIEGTAVGSAVIDAYSGWIGTVAAASRADDGQLSEAATLDGAASRLAAVAGTSTCHLAQTKEGIMVPGYVSRAEVDFSSPAESYWGPYRNAIFPDYWLNEGGQSSTGQLIDFVIAKHAAYPQLLELSKSTGKSTYELLGDQLDKMQAVAKASTRVHLTKDLHFYPDLHGNRSPLADPKMRGMITGLELDASLDDLAAKFSVTLEAIALQTRHIVETMNAKGHCIDSIYMSGSQAKNLPLMRLLATVLDMPVVLPPHPSAAVVFGSAILGRFAYEASRTYSIQSQADADRAAQDSVKLWDIMVDMTPTATRVEPMRGEKGATERKLLQAKYEIFLESIEIQKRWRQRIAEAIA</sequence>
<feature type="domain" description="Carbohydrate kinase FGGY C-terminal" evidence="5">
    <location>
        <begin position="321"/>
        <end position="547"/>
    </location>
</feature>
<evidence type="ECO:0000256" key="3">
    <source>
        <dbReference type="ARBA" id="ARBA00022777"/>
    </source>
</evidence>